<reference evidence="2 3" key="1">
    <citation type="submission" date="2020-07" db="EMBL/GenBank/DDBJ databases">
        <title>Luteimonas sp. SJ-92.</title>
        <authorList>
            <person name="Huang X.-X."/>
            <person name="Xu L."/>
            <person name="Sun J.-Q."/>
        </authorList>
    </citation>
    <scope>NUCLEOTIDE SEQUENCE [LARGE SCALE GENOMIC DNA]</scope>
    <source>
        <strain evidence="2 3">SJ-92</strain>
    </source>
</reference>
<gene>
    <name evidence="2" type="ORF">H0E84_15235</name>
</gene>
<dbReference type="AlphaFoldDB" id="A0A853JG82"/>
<dbReference type="EMBL" id="JACCKA010000085">
    <property type="protein sequence ID" value="NZA27732.1"/>
    <property type="molecule type" value="Genomic_DNA"/>
</dbReference>
<organism evidence="2 3">
    <name type="scientific">Luteimonas salinisoli</name>
    <dbReference type="NCBI Taxonomy" id="2752307"/>
    <lineage>
        <taxon>Bacteria</taxon>
        <taxon>Pseudomonadati</taxon>
        <taxon>Pseudomonadota</taxon>
        <taxon>Gammaproteobacteria</taxon>
        <taxon>Lysobacterales</taxon>
        <taxon>Lysobacteraceae</taxon>
        <taxon>Luteimonas</taxon>
    </lineage>
</organism>
<protein>
    <submittedName>
        <fullName evidence="2">Uncharacterized protein</fullName>
    </submittedName>
</protein>
<evidence type="ECO:0000313" key="3">
    <source>
        <dbReference type="Proteomes" id="UP000578091"/>
    </source>
</evidence>
<accession>A0A853JG82</accession>
<dbReference type="Proteomes" id="UP000578091">
    <property type="component" value="Unassembled WGS sequence"/>
</dbReference>
<feature type="region of interest" description="Disordered" evidence="1">
    <location>
        <begin position="1"/>
        <end position="27"/>
    </location>
</feature>
<feature type="compositionally biased region" description="Low complexity" evidence="1">
    <location>
        <begin position="1"/>
        <end position="13"/>
    </location>
</feature>
<keyword evidence="3" id="KW-1185">Reference proteome</keyword>
<proteinExistence type="predicted"/>
<comment type="caution">
    <text evidence="2">The sequence shown here is derived from an EMBL/GenBank/DDBJ whole genome shotgun (WGS) entry which is preliminary data.</text>
</comment>
<name>A0A853JG82_9GAMM</name>
<sequence length="112" mass="12334">MAAKPTPNRCPPNRARRRPQSRPPRYQTHLFPARRVHLTRGYRQSESLDLAPLATAVRQGDTTTALSLLCGGTLTGVHFHENLADPLQAHRDRLLAHWAALAEATSPAEALA</sequence>
<evidence type="ECO:0000256" key="1">
    <source>
        <dbReference type="SAM" id="MobiDB-lite"/>
    </source>
</evidence>
<evidence type="ECO:0000313" key="2">
    <source>
        <dbReference type="EMBL" id="NZA27732.1"/>
    </source>
</evidence>